<keyword evidence="2" id="KW-0238">DNA-binding</keyword>
<dbReference type="PRINTS" id="PR00038">
    <property type="entry name" value="HTHLUXR"/>
</dbReference>
<dbReference type="InterPro" id="IPR011006">
    <property type="entry name" value="CheY-like_superfamily"/>
</dbReference>
<dbReference type="InterPro" id="IPR000792">
    <property type="entry name" value="Tscrpt_reg_LuxR_C"/>
</dbReference>
<dbReference type="PANTHER" id="PTHR44688:SF16">
    <property type="entry name" value="DNA-BINDING TRANSCRIPTIONAL ACTIVATOR DEVR_DOSR"/>
    <property type="match status" value="1"/>
</dbReference>
<dbReference type="EMBL" id="CP011371">
    <property type="protein sequence ID" value="AKJ29310.1"/>
    <property type="molecule type" value="Genomic_DNA"/>
</dbReference>
<sequence>MKVKMLTMMSRTGECWRVGPDTSQPLIYIVDDDVSLCTALGRLMWIQGYSAAVFHCAEAFLAQHDPDAHGCIILDMVLPGLDGLSLQQALSQRDNGMPIIFLTGQADVAMCVRAMKDGAFDFLTKPFDDTVLLASVQRAVEMDALHRRTRAKRAAAESRLATLTPREREVLTHVVAGRLNKQIAADLGTCEKTIKVHRARGIRKMCVRSVAELVRVLDATCIRSQDEGH</sequence>
<dbReference type="InterPro" id="IPR016032">
    <property type="entry name" value="Sig_transdc_resp-reg_C-effctor"/>
</dbReference>
<keyword evidence="8" id="KW-1185">Reference proteome</keyword>
<dbReference type="KEGG" id="pbh:AAW51_2619"/>
<evidence type="ECO:0000313" key="7">
    <source>
        <dbReference type="EMBL" id="AKJ29310.1"/>
    </source>
</evidence>
<dbReference type="Pfam" id="PF00072">
    <property type="entry name" value="Response_reg"/>
    <property type="match status" value="1"/>
</dbReference>
<evidence type="ECO:0000256" key="4">
    <source>
        <dbReference type="PROSITE-ProRule" id="PRU00169"/>
    </source>
</evidence>
<dbReference type="AlphaFoldDB" id="A0A0G3BS29"/>
<dbReference type="InterPro" id="IPR001789">
    <property type="entry name" value="Sig_transdc_resp-reg_receiver"/>
</dbReference>
<dbReference type="Gene3D" id="1.10.10.10">
    <property type="entry name" value="Winged helix-like DNA-binding domain superfamily/Winged helix DNA-binding domain"/>
    <property type="match status" value="1"/>
</dbReference>
<name>A0A0G3BS29_9BURK</name>
<organism evidence="7 8">
    <name type="scientific">Caldimonas brevitalea</name>
    <dbReference type="NCBI Taxonomy" id="413882"/>
    <lineage>
        <taxon>Bacteria</taxon>
        <taxon>Pseudomonadati</taxon>
        <taxon>Pseudomonadota</taxon>
        <taxon>Betaproteobacteria</taxon>
        <taxon>Burkholderiales</taxon>
        <taxon>Sphaerotilaceae</taxon>
        <taxon>Caldimonas</taxon>
    </lineage>
</organism>
<feature type="modified residue" description="4-aspartylphosphate" evidence="4">
    <location>
        <position position="75"/>
    </location>
</feature>
<dbReference type="SMART" id="SM00421">
    <property type="entry name" value="HTH_LUXR"/>
    <property type="match status" value="1"/>
</dbReference>
<dbReference type="Proteomes" id="UP000035352">
    <property type="component" value="Chromosome"/>
</dbReference>
<dbReference type="CDD" id="cd06170">
    <property type="entry name" value="LuxR_C_like"/>
    <property type="match status" value="1"/>
</dbReference>
<dbReference type="GO" id="GO:0000160">
    <property type="term" value="P:phosphorelay signal transduction system"/>
    <property type="evidence" value="ECO:0007669"/>
    <property type="project" value="InterPro"/>
</dbReference>
<evidence type="ECO:0000259" key="5">
    <source>
        <dbReference type="PROSITE" id="PS50043"/>
    </source>
</evidence>
<gene>
    <name evidence="7" type="ORF">AAW51_2619</name>
</gene>
<reference evidence="7 8" key="1">
    <citation type="submission" date="2015-05" db="EMBL/GenBank/DDBJ databases">
        <authorList>
            <person name="Tang B."/>
            <person name="Yu Y."/>
        </authorList>
    </citation>
    <scope>NUCLEOTIDE SEQUENCE [LARGE SCALE GENOMIC DNA]</scope>
    <source>
        <strain evidence="7 8">DSM 7029</strain>
    </source>
</reference>
<dbReference type="GO" id="GO:0003677">
    <property type="term" value="F:DNA binding"/>
    <property type="evidence" value="ECO:0007669"/>
    <property type="project" value="UniProtKB-KW"/>
</dbReference>
<dbReference type="SUPFAM" id="SSF46894">
    <property type="entry name" value="C-terminal effector domain of the bipartite response regulators"/>
    <property type="match status" value="1"/>
</dbReference>
<keyword evidence="3" id="KW-0804">Transcription</keyword>
<evidence type="ECO:0000256" key="2">
    <source>
        <dbReference type="ARBA" id="ARBA00023125"/>
    </source>
</evidence>
<dbReference type="Pfam" id="PF00196">
    <property type="entry name" value="GerE"/>
    <property type="match status" value="1"/>
</dbReference>
<proteinExistence type="predicted"/>
<dbReference type="PATRIC" id="fig|413882.6.peg.2731"/>
<protein>
    <submittedName>
        <fullName evidence="7">Two-component response regulator</fullName>
    </submittedName>
</protein>
<evidence type="ECO:0000256" key="1">
    <source>
        <dbReference type="ARBA" id="ARBA00023015"/>
    </source>
</evidence>
<dbReference type="InterPro" id="IPR036388">
    <property type="entry name" value="WH-like_DNA-bd_sf"/>
</dbReference>
<dbReference type="PANTHER" id="PTHR44688">
    <property type="entry name" value="DNA-BINDING TRANSCRIPTIONAL ACTIVATOR DEVR_DOSR"/>
    <property type="match status" value="1"/>
</dbReference>
<keyword evidence="1" id="KW-0805">Transcription regulation</keyword>
<evidence type="ECO:0000259" key="6">
    <source>
        <dbReference type="PROSITE" id="PS50110"/>
    </source>
</evidence>
<feature type="domain" description="Response regulatory" evidence="6">
    <location>
        <begin position="26"/>
        <end position="140"/>
    </location>
</feature>
<dbReference type="SUPFAM" id="SSF52172">
    <property type="entry name" value="CheY-like"/>
    <property type="match status" value="1"/>
</dbReference>
<evidence type="ECO:0000313" key="8">
    <source>
        <dbReference type="Proteomes" id="UP000035352"/>
    </source>
</evidence>
<dbReference type="SMART" id="SM00448">
    <property type="entry name" value="REC"/>
    <property type="match status" value="1"/>
</dbReference>
<feature type="domain" description="HTH luxR-type" evidence="5">
    <location>
        <begin position="156"/>
        <end position="221"/>
    </location>
</feature>
<dbReference type="PROSITE" id="PS50043">
    <property type="entry name" value="HTH_LUXR_2"/>
    <property type="match status" value="1"/>
</dbReference>
<dbReference type="GO" id="GO:0006355">
    <property type="term" value="P:regulation of DNA-templated transcription"/>
    <property type="evidence" value="ECO:0007669"/>
    <property type="project" value="InterPro"/>
</dbReference>
<keyword evidence="4" id="KW-0597">Phosphoprotein</keyword>
<accession>A0A0G3BS29</accession>
<evidence type="ECO:0000256" key="3">
    <source>
        <dbReference type="ARBA" id="ARBA00023163"/>
    </source>
</evidence>
<dbReference type="RefSeq" id="WP_238947852.1">
    <property type="nucleotide sequence ID" value="NZ_CP011371.1"/>
</dbReference>
<dbReference type="STRING" id="413882.AAW51_2619"/>
<dbReference type="Gene3D" id="3.40.50.2300">
    <property type="match status" value="1"/>
</dbReference>
<dbReference type="PROSITE" id="PS50110">
    <property type="entry name" value="RESPONSE_REGULATORY"/>
    <property type="match status" value="1"/>
</dbReference>